<accession>A0AA39L772</accession>
<feature type="domain" description="CHRD" evidence="2">
    <location>
        <begin position="49"/>
        <end position="194"/>
    </location>
</feature>
<name>A0AA39L772_SARSR</name>
<evidence type="ECO:0000313" key="3">
    <source>
        <dbReference type="EMBL" id="KAK0387106.1"/>
    </source>
</evidence>
<organism evidence="3 4">
    <name type="scientific">Sarocladium strictum</name>
    <name type="common">Black bundle disease fungus</name>
    <name type="synonym">Acremonium strictum</name>
    <dbReference type="NCBI Taxonomy" id="5046"/>
    <lineage>
        <taxon>Eukaryota</taxon>
        <taxon>Fungi</taxon>
        <taxon>Dikarya</taxon>
        <taxon>Ascomycota</taxon>
        <taxon>Pezizomycotina</taxon>
        <taxon>Sordariomycetes</taxon>
        <taxon>Hypocreomycetidae</taxon>
        <taxon>Hypocreales</taxon>
        <taxon>Sarocladiaceae</taxon>
        <taxon>Sarocladium</taxon>
    </lineage>
</organism>
<comment type="caution">
    <text evidence="3">The sequence shown here is derived from an EMBL/GenBank/DDBJ whole genome shotgun (WGS) entry which is preliminary data.</text>
</comment>
<dbReference type="Pfam" id="PF07452">
    <property type="entry name" value="CHRD"/>
    <property type="match status" value="1"/>
</dbReference>
<evidence type="ECO:0000259" key="2">
    <source>
        <dbReference type="SMART" id="SM00754"/>
    </source>
</evidence>
<keyword evidence="1" id="KW-0732">Signal</keyword>
<feature type="signal peptide" evidence="1">
    <location>
        <begin position="1"/>
        <end position="17"/>
    </location>
</feature>
<evidence type="ECO:0000313" key="4">
    <source>
        <dbReference type="Proteomes" id="UP001175261"/>
    </source>
</evidence>
<feature type="chain" id="PRO_5041453257" description="CHRD domain-containing protein" evidence="1">
    <location>
        <begin position="18"/>
        <end position="197"/>
    </location>
</feature>
<protein>
    <recommendedName>
        <fullName evidence="2">CHRD domain-containing protein</fullName>
    </recommendedName>
</protein>
<evidence type="ECO:0000256" key="1">
    <source>
        <dbReference type="SAM" id="SignalP"/>
    </source>
</evidence>
<keyword evidence="4" id="KW-1185">Reference proteome</keyword>
<reference evidence="3" key="1">
    <citation type="submission" date="2022-10" db="EMBL/GenBank/DDBJ databases">
        <title>Determination and structural analysis of whole genome sequence of Sarocladium strictum F4-1.</title>
        <authorList>
            <person name="Hu L."/>
            <person name="Jiang Y."/>
        </authorList>
    </citation>
    <scope>NUCLEOTIDE SEQUENCE</scope>
    <source>
        <strain evidence="3">F4-1</strain>
    </source>
</reference>
<dbReference type="EMBL" id="JAPDFR010000004">
    <property type="protein sequence ID" value="KAK0387106.1"/>
    <property type="molecule type" value="Genomic_DNA"/>
</dbReference>
<dbReference type="SMART" id="SM00754">
    <property type="entry name" value="CHRD"/>
    <property type="match status" value="1"/>
</dbReference>
<dbReference type="AlphaFoldDB" id="A0AA39L772"/>
<dbReference type="InterPro" id="IPR010895">
    <property type="entry name" value="CHRD"/>
</dbReference>
<sequence length="197" mass="20949">MMKAALATLALSTLATASPLLAGEVNRIARRTKEPSKPDMSDVPFYFTSTYTIKATPDQVVNNDNAFTGGLAGAAGWFLYGINSDEDIICYNITIDGFRGDFQSPARTATHIHQGQRGRAGPPRIAFPNPTGENGRLNTVGCLKGPFVTGVVNDGKDTGEGFTVRQIEENPAAFFTDIHSSEAIPGAVRGQLGPDEC</sequence>
<dbReference type="Proteomes" id="UP001175261">
    <property type="component" value="Unassembled WGS sequence"/>
</dbReference>
<gene>
    <name evidence="3" type="ORF">NLU13_5419</name>
</gene>
<proteinExistence type="predicted"/>